<protein>
    <submittedName>
        <fullName evidence="1">Uncharacterized protein</fullName>
    </submittedName>
</protein>
<dbReference type="AlphaFoldDB" id="A0A075FQZ1"/>
<sequence>MYPEFVGLINNKLKEQMKTISDNENYVKGEFWR</sequence>
<dbReference type="EMBL" id="KF900402">
    <property type="protein sequence ID" value="AIE93709.1"/>
    <property type="molecule type" value="Genomic_DNA"/>
</dbReference>
<accession>A0A075FQZ1</accession>
<proteinExistence type="predicted"/>
<reference evidence="1" key="1">
    <citation type="journal article" date="2014" name="Genome Biol. Evol.">
        <title>Pangenome evidence for extensive interdomain horizontal transfer affecting lineage core and shell genes in uncultured planktonic thaumarchaeota and euryarchaeota.</title>
        <authorList>
            <person name="Deschamps P."/>
            <person name="Zivanovic Y."/>
            <person name="Moreira D."/>
            <person name="Rodriguez-Valera F."/>
            <person name="Lopez-Garcia P."/>
        </authorList>
    </citation>
    <scope>NUCLEOTIDE SEQUENCE</scope>
</reference>
<organism evidence="1">
    <name type="scientific">uncultured marine thaumarchaeote AD1000_39_D08</name>
    <dbReference type="NCBI Taxonomy" id="1455913"/>
    <lineage>
        <taxon>Archaea</taxon>
        <taxon>Nitrososphaerota</taxon>
        <taxon>environmental samples</taxon>
    </lineage>
</organism>
<evidence type="ECO:0000313" key="1">
    <source>
        <dbReference type="EMBL" id="AIE93709.1"/>
    </source>
</evidence>
<name>A0A075FQZ1_9ARCH</name>